<name>A0A1A0LPM5_MYCMU</name>
<gene>
    <name evidence="1" type="ORF">A5642_08250</name>
</gene>
<reference evidence="1 2" key="1">
    <citation type="submission" date="2016-06" db="EMBL/GenBank/DDBJ databases">
        <authorList>
            <person name="Kjaerup R.B."/>
            <person name="Dalgaard T.S."/>
            <person name="Juul-Madsen H.R."/>
        </authorList>
    </citation>
    <scope>NUCLEOTIDE SEQUENCE [LARGE SCALE GENOMIC DNA]</scope>
    <source>
        <strain evidence="1 2">1199456.5</strain>
    </source>
</reference>
<proteinExistence type="predicted"/>
<protein>
    <submittedName>
        <fullName evidence="1">Uncharacterized protein</fullName>
    </submittedName>
</protein>
<evidence type="ECO:0000313" key="2">
    <source>
        <dbReference type="Proteomes" id="UP000093962"/>
    </source>
</evidence>
<dbReference type="EMBL" id="LZSF01000313">
    <property type="protein sequence ID" value="OBA75149.1"/>
    <property type="molecule type" value="Genomic_DNA"/>
</dbReference>
<organism evidence="1 2">
    <name type="scientific">Mycolicibacterium mucogenicum</name>
    <name type="common">Mycobacterium mucogenicum</name>
    <dbReference type="NCBI Taxonomy" id="56689"/>
    <lineage>
        <taxon>Bacteria</taxon>
        <taxon>Bacillati</taxon>
        <taxon>Actinomycetota</taxon>
        <taxon>Actinomycetes</taxon>
        <taxon>Mycobacteriales</taxon>
        <taxon>Mycobacteriaceae</taxon>
        <taxon>Mycolicibacterium</taxon>
    </lineage>
</organism>
<evidence type="ECO:0000313" key="1">
    <source>
        <dbReference type="EMBL" id="OBA75149.1"/>
    </source>
</evidence>
<dbReference type="AlphaFoldDB" id="A0A1A0LPM5"/>
<dbReference type="RefSeq" id="WP_064861194.1">
    <property type="nucleotide sequence ID" value="NZ_LZSF01000313.1"/>
</dbReference>
<sequence>MATPTTTIRVPVATRDRLNARARDHGISVVALLDEWANRAEREDAFAAERAATVAEATNEAVIEEDQDWGQTDTDDLG</sequence>
<comment type="caution">
    <text evidence="1">The sequence shown here is derived from an EMBL/GenBank/DDBJ whole genome shotgun (WGS) entry which is preliminary data.</text>
</comment>
<dbReference type="Proteomes" id="UP000093962">
    <property type="component" value="Unassembled WGS sequence"/>
</dbReference>
<dbReference type="OrthoDB" id="4752417at2"/>
<accession>A0A1A0LPM5</accession>